<dbReference type="PRINTS" id="PR00420">
    <property type="entry name" value="RNGMNOXGNASE"/>
</dbReference>
<proteinExistence type="inferred from homology"/>
<keyword evidence="5" id="KW-0503">Monooxygenase</keyword>
<dbReference type="Pfam" id="PF01494">
    <property type="entry name" value="FAD_binding_3"/>
    <property type="match status" value="1"/>
</dbReference>
<evidence type="ECO:0000256" key="2">
    <source>
        <dbReference type="ARBA" id="ARBA00022630"/>
    </source>
</evidence>
<dbReference type="SUPFAM" id="SSF54373">
    <property type="entry name" value="FAD-linked reductases, C-terminal domain"/>
    <property type="match status" value="1"/>
</dbReference>
<organism evidence="7 8">
    <name type="scientific">Tothia fuscella</name>
    <dbReference type="NCBI Taxonomy" id="1048955"/>
    <lineage>
        <taxon>Eukaryota</taxon>
        <taxon>Fungi</taxon>
        <taxon>Dikarya</taxon>
        <taxon>Ascomycota</taxon>
        <taxon>Pezizomycotina</taxon>
        <taxon>Dothideomycetes</taxon>
        <taxon>Pleosporomycetidae</taxon>
        <taxon>Venturiales</taxon>
        <taxon>Cylindrosympodiaceae</taxon>
        <taxon>Tothia</taxon>
    </lineage>
</organism>
<comment type="similarity">
    <text evidence="1">Belongs to the paxM FAD-dependent monooxygenase family.</text>
</comment>
<keyword evidence="3" id="KW-0274">FAD</keyword>
<evidence type="ECO:0000256" key="1">
    <source>
        <dbReference type="ARBA" id="ARBA00007992"/>
    </source>
</evidence>
<dbReference type="OrthoDB" id="16820at2759"/>
<dbReference type="Gene3D" id="3.50.50.60">
    <property type="entry name" value="FAD/NAD(P)-binding domain"/>
    <property type="match status" value="1"/>
</dbReference>
<evidence type="ECO:0000313" key="8">
    <source>
        <dbReference type="Proteomes" id="UP000800235"/>
    </source>
</evidence>
<dbReference type="AlphaFoldDB" id="A0A9P4P142"/>
<dbReference type="EMBL" id="MU007011">
    <property type="protein sequence ID" value="KAF2436269.1"/>
    <property type="molecule type" value="Genomic_DNA"/>
</dbReference>
<accession>A0A9P4P142</accession>
<dbReference type="FunFam" id="3.50.50.60:FF:000115">
    <property type="entry name" value="Salicylate hydroxylase, putative"/>
    <property type="match status" value="1"/>
</dbReference>
<comment type="caution">
    <text evidence="7">The sequence shown here is derived from an EMBL/GenBank/DDBJ whole genome shotgun (WGS) entry which is preliminary data.</text>
</comment>
<evidence type="ECO:0000259" key="6">
    <source>
        <dbReference type="Pfam" id="PF01494"/>
    </source>
</evidence>
<dbReference type="Proteomes" id="UP000800235">
    <property type="component" value="Unassembled WGS sequence"/>
</dbReference>
<dbReference type="GO" id="GO:0004497">
    <property type="term" value="F:monooxygenase activity"/>
    <property type="evidence" value="ECO:0007669"/>
    <property type="project" value="UniProtKB-KW"/>
</dbReference>
<evidence type="ECO:0000313" key="7">
    <source>
        <dbReference type="EMBL" id="KAF2436269.1"/>
    </source>
</evidence>
<evidence type="ECO:0000256" key="5">
    <source>
        <dbReference type="ARBA" id="ARBA00023033"/>
    </source>
</evidence>
<dbReference type="InterPro" id="IPR050493">
    <property type="entry name" value="FAD-dep_Monooxygenase_BioMet"/>
</dbReference>
<dbReference type="PANTHER" id="PTHR13789:SF306">
    <property type="entry name" value="HYDROXYLASE, PUTATIVE-RELATED"/>
    <property type="match status" value="1"/>
</dbReference>
<dbReference type="GO" id="GO:0071949">
    <property type="term" value="F:FAD binding"/>
    <property type="evidence" value="ECO:0007669"/>
    <property type="project" value="InterPro"/>
</dbReference>
<name>A0A9P4P142_9PEZI</name>
<keyword evidence="4" id="KW-0560">Oxidoreductase</keyword>
<dbReference type="InterPro" id="IPR036188">
    <property type="entry name" value="FAD/NAD-bd_sf"/>
</dbReference>
<gene>
    <name evidence="7" type="ORF">EJ08DRAFT_645267</name>
</gene>
<protein>
    <submittedName>
        <fullName evidence="7">FAD/NAD(P)-binding domain-containing protein</fullName>
    </submittedName>
</protein>
<evidence type="ECO:0000256" key="3">
    <source>
        <dbReference type="ARBA" id="ARBA00022827"/>
    </source>
</evidence>
<keyword evidence="2" id="KW-0285">Flavoprotein</keyword>
<dbReference type="PANTHER" id="PTHR13789">
    <property type="entry name" value="MONOOXYGENASE"/>
    <property type="match status" value="1"/>
</dbReference>
<sequence length="456" mass="50364">MENYPIPTYPTGSLNFLHRLHAQDKSDLPGQAKIPLKIIVSGAGLGGLATAIALARRGHKVIVYEQVEKLGEVGAGIQTPSNSSRLLIRWGVDRYLKDKAVEPVDISFRRWQTGETIGYTKLVPDFRETYGAPYCVVHRAHFHDALFQRAIELGVRIVTGAKVVSYDFDAPSITVEDGTVHAADLVIAADGIRSPARKQLLGEMDRPPTLAGFAAYRATVSAERMKADPDTAWLVEKPSQNCWIGDMRHVMSYSIAGGGSFNMVLSHPESSDPSTWKQETALADMKSHFEGWDPRLVKTINMIDRTLKWPLLSGQPFVKWVADSGKFTILGDAAHAMLPYMSEGAAMAVEDGAALAAVLSKITCKDEIPTALKVFEKERIQRTSQMQQASAINGKLWHFADGPEQEARDASMRPECEGRSFSESPNQWSDPLTANWCYGYDAEREIERAWEALSIS</sequence>
<keyword evidence="8" id="KW-1185">Reference proteome</keyword>
<dbReference type="InterPro" id="IPR002938">
    <property type="entry name" value="FAD-bd"/>
</dbReference>
<reference evidence="7" key="1">
    <citation type="journal article" date="2020" name="Stud. Mycol.">
        <title>101 Dothideomycetes genomes: a test case for predicting lifestyles and emergence of pathogens.</title>
        <authorList>
            <person name="Haridas S."/>
            <person name="Albert R."/>
            <person name="Binder M."/>
            <person name="Bloem J."/>
            <person name="Labutti K."/>
            <person name="Salamov A."/>
            <person name="Andreopoulos B."/>
            <person name="Baker S."/>
            <person name="Barry K."/>
            <person name="Bills G."/>
            <person name="Bluhm B."/>
            <person name="Cannon C."/>
            <person name="Castanera R."/>
            <person name="Culley D."/>
            <person name="Daum C."/>
            <person name="Ezra D."/>
            <person name="Gonzalez J."/>
            <person name="Henrissat B."/>
            <person name="Kuo A."/>
            <person name="Liang C."/>
            <person name="Lipzen A."/>
            <person name="Lutzoni F."/>
            <person name="Magnuson J."/>
            <person name="Mondo S."/>
            <person name="Nolan M."/>
            <person name="Ohm R."/>
            <person name="Pangilinan J."/>
            <person name="Park H.-J."/>
            <person name="Ramirez L."/>
            <person name="Alfaro M."/>
            <person name="Sun H."/>
            <person name="Tritt A."/>
            <person name="Yoshinaga Y."/>
            <person name="Zwiers L.-H."/>
            <person name="Turgeon B."/>
            <person name="Goodwin S."/>
            <person name="Spatafora J."/>
            <person name="Crous P."/>
            <person name="Grigoriev I."/>
        </authorList>
    </citation>
    <scope>NUCLEOTIDE SEQUENCE</scope>
    <source>
        <strain evidence="7">CBS 130266</strain>
    </source>
</reference>
<feature type="domain" description="FAD-binding" evidence="6">
    <location>
        <begin position="38"/>
        <end position="389"/>
    </location>
</feature>
<dbReference type="SUPFAM" id="SSF51905">
    <property type="entry name" value="FAD/NAD(P)-binding domain"/>
    <property type="match status" value="1"/>
</dbReference>
<evidence type="ECO:0000256" key="4">
    <source>
        <dbReference type="ARBA" id="ARBA00023002"/>
    </source>
</evidence>